<feature type="transmembrane region" description="Helical" evidence="1">
    <location>
        <begin position="12"/>
        <end position="31"/>
    </location>
</feature>
<dbReference type="AlphaFoldDB" id="A0A9P6ETQ2"/>
<organism evidence="2 3">
    <name type="scientific">Crepidotus variabilis</name>
    <dbReference type="NCBI Taxonomy" id="179855"/>
    <lineage>
        <taxon>Eukaryota</taxon>
        <taxon>Fungi</taxon>
        <taxon>Dikarya</taxon>
        <taxon>Basidiomycota</taxon>
        <taxon>Agaricomycotina</taxon>
        <taxon>Agaricomycetes</taxon>
        <taxon>Agaricomycetidae</taxon>
        <taxon>Agaricales</taxon>
        <taxon>Agaricineae</taxon>
        <taxon>Crepidotaceae</taxon>
        <taxon>Crepidotus</taxon>
    </lineage>
</organism>
<keyword evidence="1" id="KW-0812">Transmembrane</keyword>
<evidence type="ECO:0000256" key="1">
    <source>
        <dbReference type="SAM" id="Phobius"/>
    </source>
</evidence>
<reference evidence="2" key="1">
    <citation type="submission" date="2020-11" db="EMBL/GenBank/DDBJ databases">
        <authorList>
            <consortium name="DOE Joint Genome Institute"/>
            <person name="Ahrendt S."/>
            <person name="Riley R."/>
            <person name="Andreopoulos W."/>
            <person name="Labutti K."/>
            <person name="Pangilinan J."/>
            <person name="Ruiz-Duenas F.J."/>
            <person name="Barrasa J.M."/>
            <person name="Sanchez-Garcia M."/>
            <person name="Camarero S."/>
            <person name="Miyauchi S."/>
            <person name="Serrano A."/>
            <person name="Linde D."/>
            <person name="Babiker R."/>
            <person name="Drula E."/>
            <person name="Ayuso-Fernandez I."/>
            <person name="Pacheco R."/>
            <person name="Padilla G."/>
            <person name="Ferreira P."/>
            <person name="Barriuso J."/>
            <person name="Kellner H."/>
            <person name="Castanera R."/>
            <person name="Alfaro M."/>
            <person name="Ramirez L."/>
            <person name="Pisabarro A.G."/>
            <person name="Kuo A."/>
            <person name="Tritt A."/>
            <person name="Lipzen A."/>
            <person name="He G."/>
            <person name="Yan M."/>
            <person name="Ng V."/>
            <person name="Cullen D."/>
            <person name="Martin F."/>
            <person name="Rosso M.-N."/>
            <person name="Henrissat B."/>
            <person name="Hibbett D."/>
            <person name="Martinez A.T."/>
            <person name="Grigoriev I.V."/>
        </authorList>
    </citation>
    <scope>NUCLEOTIDE SEQUENCE</scope>
    <source>
        <strain evidence="2">CBS 506.95</strain>
    </source>
</reference>
<accession>A0A9P6ETQ2</accession>
<gene>
    <name evidence="2" type="ORF">CPB83DRAFT_212000</name>
</gene>
<name>A0A9P6ETQ2_9AGAR</name>
<protein>
    <submittedName>
        <fullName evidence="2">Uncharacterized protein</fullName>
    </submittedName>
</protein>
<sequence>MTSSYSLTRSLIVLHSISAFFALLVTCLAIGDGGTFSIMLGPIFGTLTIAYHIISLTLICTRDYYEQEAPLPFAFNAVAYFLSLGWLITFIVMAVMLATRVNGITVFAHRIPVVVGSTNPRKLQLLLDPLESALMLDLAIRATFHRQKAQRIGDQRAAWWDVENGGNWEPTGVASVKRSLGSHILVTRTVRIRCH</sequence>
<proteinExistence type="predicted"/>
<evidence type="ECO:0000313" key="3">
    <source>
        <dbReference type="Proteomes" id="UP000807306"/>
    </source>
</evidence>
<feature type="transmembrane region" description="Helical" evidence="1">
    <location>
        <begin position="73"/>
        <end position="98"/>
    </location>
</feature>
<evidence type="ECO:0000313" key="2">
    <source>
        <dbReference type="EMBL" id="KAF9534730.1"/>
    </source>
</evidence>
<keyword evidence="1" id="KW-1133">Transmembrane helix</keyword>
<comment type="caution">
    <text evidence="2">The sequence shown here is derived from an EMBL/GenBank/DDBJ whole genome shotgun (WGS) entry which is preliminary data.</text>
</comment>
<dbReference type="Proteomes" id="UP000807306">
    <property type="component" value="Unassembled WGS sequence"/>
</dbReference>
<keyword evidence="3" id="KW-1185">Reference proteome</keyword>
<feature type="transmembrane region" description="Helical" evidence="1">
    <location>
        <begin position="37"/>
        <end position="61"/>
    </location>
</feature>
<dbReference type="OrthoDB" id="3196762at2759"/>
<dbReference type="EMBL" id="MU157825">
    <property type="protein sequence ID" value="KAF9534730.1"/>
    <property type="molecule type" value="Genomic_DNA"/>
</dbReference>
<keyword evidence="1" id="KW-0472">Membrane</keyword>